<keyword evidence="4" id="KW-1185">Reference proteome</keyword>
<proteinExistence type="predicted"/>
<protein>
    <recommendedName>
        <fullName evidence="2">Fibrinogen C-terminal domain-containing protein</fullName>
    </recommendedName>
</protein>
<dbReference type="InterPro" id="IPR050373">
    <property type="entry name" value="Fibrinogen_C-term_domain"/>
</dbReference>
<evidence type="ECO:0000313" key="3">
    <source>
        <dbReference type="EMBL" id="RVE59280.1"/>
    </source>
</evidence>
<dbReference type="PANTHER" id="PTHR19143">
    <property type="entry name" value="FIBRINOGEN/TENASCIN/ANGIOPOEITIN"/>
    <property type="match status" value="1"/>
</dbReference>
<name>A0A437C9A1_ORYJA</name>
<evidence type="ECO:0000259" key="2">
    <source>
        <dbReference type="PROSITE" id="PS51406"/>
    </source>
</evidence>
<dbReference type="PANTHER" id="PTHR19143:SF225">
    <property type="entry name" value="MICROFIBRIL-ASSOCIATED GLYCOPROTEIN 4"/>
    <property type="match status" value="1"/>
</dbReference>
<dbReference type="OrthoDB" id="7735550at2759"/>
<dbReference type="SUPFAM" id="SSF56496">
    <property type="entry name" value="Fibrinogen C-terminal domain-like"/>
    <property type="match status" value="1"/>
</dbReference>
<feature type="domain" description="Fibrinogen C-terminal" evidence="2">
    <location>
        <begin position="66"/>
        <end position="287"/>
    </location>
</feature>
<dbReference type="PROSITE" id="PS51406">
    <property type="entry name" value="FIBRINOGEN_C_2"/>
    <property type="match status" value="1"/>
</dbReference>
<sequence length="287" mass="32561">MNSEREGSHFSFPSVQELQNGIPETQRSSSTIDLLLKFLLQFLQRSKMQRAALLSVLVLVPQLVGGLPGVPPVDCSDIYQQDNSRPSGIYTVYPVGDTYGVQVFCDMDSLGGQWMVFQRRTDGSLNFYRPWDYYRTGFGSADGEIWLGLENLFQLCLRRKYELLVDMEDVEGNKAYARYSSFSVGPEVEGYKLEVTGFTDGGAGDSLSYINGMKFSTLDKDQDTISRNCARISLGAFWYKDCTYANPNGVYRWGKYSELQAVGVEWENWKGNNYSLKRISMKIRPLK</sequence>
<dbReference type="InterPro" id="IPR036056">
    <property type="entry name" value="Fibrinogen-like_C"/>
</dbReference>
<dbReference type="Proteomes" id="UP000283210">
    <property type="component" value="Chromosome 19"/>
</dbReference>
<reference evidence="3 4" key="2">
    <citation type="submission" date="2019-01" db="EMBL/GenBank/DDBJ databases">
        <title>A chromosome length genome reference of the Java medaka (oryzias javanicus).</title>
        <authorList>
            <person name="Herpin A."/>
            <person name="Takehana Y."/>
            <person name="Naruse K."/>
            <person name="Ansai S."/>
            <person name="Kawaguchi M."/>
        </authorList>
    </citation>
    <scope>NUCLEOTIDE SEQUENCE [LARGE SCALE GENOMIC DNA]</scope>
    <source>
        <strain evidence="3">RS831</strain>
        <tissue evidence="3">Whole body</tissue>
    </source>
</reference>
<dbReference type="InterPro" id="IPR014716">
    <property type="entry name" value="Fibrinogen_a/b/g_C_1"/>
</dbReference>
<dbReference type="GO" id="GO:0048251">
    <property type="term" value="P:elastic fiber assembly"/>
    <property type="evidence" value="ECO:0007669"/>
    <property type="project" value="TreeGrafter"/>
</dbReference>
<dbReference type="InterPro" id="IPR002181">
    <property type="entry name" value="Fibrinogen_a/b/g_C_dom"/>
</dbReference>
<accession>A0A437C9A1</accession>
<evidence type="ECO:0000256" key="1">
    <source>
        <dbReference type="ARBA" id="ARBA00023157"/>
    </source>
</evidence>
<dbReference type="SMART" id="SM00186">
    <property type="entry name" value="FBG"/>
    <property type="match status" value="1"/>
</dbReference>
<dbReference type="GO" id="GO:0005615">
    <property type="term" value="C:extracellular space"/>
    <property type="evidence" value="ECO:0007669"/>
    <property type="project" value="TreeGrafter"/>
</dbReference>
<dbReference type="EMBL" id="CM012455">
    <property type="protein sequence ID" value="RVE59280.1"/>
    <property type="molecule type" value="Genomic_DNA"/>
</dbReference>
<gene>
    <name evidence="3" type="ORF">OJAV_G00186680</name>
</gene>
<organism evidence="3 4">
    <name type="scientific">Oryzias javanicus</name>
    <name type="common">Javanese ricefish</name>
    <name type="synonym">Aplocheilus javanicus</name>
    <dbReference type="NCBI Taxonomy" id="123683"/>
    <lineage>
        <taxon>Eukaryota</taxon>
        <taxon>Metazoa</taxon>
        <taxon>Chordata</taxon>
        <taxon>Craniata</taxon>
        <taxon>Vertebrata</taxon>
        <taxon>Euteleostomi</taxon>
        <taxon>Actinopterygii</taxon>
        <taxon>Neopterygii</taxon>
        <taxon>Teleostei</taxon>
        <taxon>Neoteleostei</taxon>
        <taxon>Acanthomorphata</taxon>
        <taxon>Ovalentaria</taxon>
        <taxon>Atherinomorphae</taxon>
        <taxon>Beloniformes</taxon>
        <taxon>Adrianichthyidae</taxon>
        <taxon>Oryziinae</taxon>
        <taxon>Oryzias</taxon>
    </lineage>
</organism>
<dbReference type="CDD" id="cd00087">
    <property type="entry name" value="FReD"/>
    <property type="match status" value="1"/>
</dbReference>
<reference evidence="3 4" key="1">
    <citation type="submission" date="2018-11" db="EMBL/GenBank/DDBJ databases">
        <authorList>
            <person name="Lopez-Roques C."/>
            <person name="Donnadieu C."/>
            <person name="Bouchez O."/>
            <person name="Klopp C."/>
            <person name="Cabau C."/>
            <person name="Zahm M."/>
        </authorList>
    </citation>
    <scope>NUCLEOTIDE SEQUENCE [LARGE SCALE GENOMIC DNA]</scope>
    <source>
        <strain evidence="3">RS831</strain>
        <tissue evidence="3">Whole body</tissue>
    </source>
</reference>
<dbReference type="Pfam" id="PF00147">
    <property type="entry name" value="Fibrinogen_C"/>
    <property type="match status" value="1"/>
</dbReference>
<keyword evidence="1" id="KW-1015">Disulfide bond</keyword>
<dbReference type="Gene3D" id="3.90.215.10">
    <property type="entry name" value="Gamma Fibrinogen, chain A, domain 1"/>
    <property type="match status" value="1"/>
</dbReference>
<evidence type="ECO:0000313" key="4">
    <source>
        <dbReference type="Proteomes" id="UP000283210"/>
    </source>
</evidence>
<dbReference type="AlphaFoldDB" id="A0A437C9A1"/>
<dbReference type="NCBIfam" id="NF040941">
    <property type="entry name" value="GGGWT_bact"/>
    <property type="match status" value="1"/>
</dbReference>
<dbReference type="FunFam" id="3.90.215.10:FF:000001">
    <property type="entry name" value="Tenascin isoform 1"/>
    <property type="match status" value="1"/>
</dbReference>